<organism evidence="1 2">
    <name type="scientific">Durusdinium trenchii</name>
    <dbReference type="NCBI Taxonomy" id="1381693"/>
    <lineage>
        <taxon>Eukaryota</taxon>
        <taxon>Sar</taxon>
        <taxon>Alveolata</taxon>
        <taxon>Dinophyceae</taxon>
        <taxon>Suessiales</taxon>
        <taxon>Symbiodiniaceae</taxon>
        <taxon>Durusdinium</taxon>
    </lineage>
</organism>
<evidence type="ECO:0000313" key="2">
    <source>
        <dbReference type="Proteomes" id="UP001642464"/>
    </source>
</evidence>
<dbReference type="EMBL" id="CAXAMM010012547">
    <property type="protein sequence ID" value="CAK9029133.1"/>
    <property type="molecule type" value="Genomic_DNA"/>
</dbReference>
<keyword evidence="2" id="KW-1185">Reference proteome</keyword>
<gene>
    <name evidence="1" type="ORF">SCF082_LOCUS18655</name>
</gene>
<sequence>MCSTDIAQWMFQQIKGILTVRPPQRRPELAVTGTPGRAERAPPLRVSPLEILFSSDENSGLDGFQPEGVDIGMLLDDAVFRVKANGMGDIWYLGYENPLEVLRLSGGALMSLEDWKLYVLQKAAAKRLPAQPIILVRIQDPEDPALVEFKNCTGSNQIRVACPTSRTDKHPEKEIIWDWRASTPQELHLNGFTGGHLSLHDTRALKSSAAAFTEIAEGCAEVVKEAAEAFLCTGGDAWRALAQQRLTNLTVTLSEAKSIAGYENLSPLAAWRSLRSSAASAR</sequence>
<proteinExistence type="predicted"/>
<reference evidence="1 2" key="1">
    <citation type="submission" date="2024-02" db="EMBL/GenBank/DDBJ databases">
        <authorList>
            <person name="Chen Y."/>
            <person name="Shah S."/>
            <person name="Dougan E. K."/>
            <person name="Thang M."/>
            <person name="Chan C."/>
        </authorList>
    </citation>
    <scope>NUCLEOTIDE SEQUENCE [LARGE SCALE GENOMIC DNA]</scope>
</reference>
<evidence type="ECO:0000313" key="1">
    <source>
        <dbReference type="EMBL" id="CAK9029133.1"/>
    </source>
</evidence>
<protein>
    <submittedName>
        <fullName evidence="1">Uncharacterized protein</fullName>
    </submittedName>
</protein>
<dbReference type="Proteomes" id="UP001642464">
    <property type="component" value="Unassembled WGS sequence"/>
</dbReference>
<name>A0ABP0KSF4_9DINO</name>
<comment type="caution">
    <text evidence="1">The sequence shown here is derived from an EMBL/GenBank/DDBJ whole genome shotgun (WGS) entry which is preliminary data.</text>
</comment>
<accession>A0ABP0KSF4</accession>